<dbReference type="KEGG" id="sci:B446_00910"/>
<gene>
    <name evidence="6" type="ORF">B446_00910</name>
    <name evidence="7" type="ORF">B446_34380</name>
</gene>
<dbReference type="InterPro" id="IPR011761">
    <property type="entry name" value="ATP-grasp"/>
</dbReference>
<dbReference type="PANTHER" id="PTHR43585">
    <property type="entry name" value="FUMIPYRROLE BIOSYNTHESIS PROTEIN C"/>
    <property type="match status" value="1"/>
</dbReference>
<evidence type="ECO:0000256" key="4">
    <source>
        <dbReference type="PROSITE-ProRule" id="PRU00409"/>
    </source>
</evidence>
<organism evidence="7 8">
    <name type="scientific">Streptomyces collinus (strain DSM 40733 / Tue 365)</name>
    <dbReference type="NCBI Taxonomy" id="1214242"/>
    <lineage>
        <taxon>Bacteria</taxon>
        <taxon>Bacillati</taxon>
        <taxon>Actinomycetota</taxon>
        <taxon>Actinomycetes</taxon>
        <taxon>Kitasatosporales</taxon>
        <taxon>Streptomycetaceae</taxon>
        <taxon>Streptomyces</taxon>
    </lineage>
</organism>
<dbReference type="STRING" id="1214242.B446_00910"/>
<dbReference type="Pfam" id="PF18603">
    <property type="entry name" value="LAL_C2"/>
    <property type="match status" value="1"/>
</dbReference>
<dbReference type="InterPro" id="IPR041472">
    <property type="entry name" value="BL00235/CARNS1_N"/>
</dbReference>
<reference evidence="8" key="1">
    <citation type="submission" date="2012-10" db="EMBL/GenBank/DDBJ databases">
        <title>The complete genome sequence of Streptomyces collinus Tu 365.</title>
        <authorList>
            <person name="Ruckert C."/>
            <person name="Szczepanowski R."/>
            <person name="Goesmann A."/>
            <person name="Pross E.K."/>
            <person name="Musiol E.M."/>
            <person name="Blin K."/>
            <person name="Wohlleben W."/>
            <person name="Puhler A."/>
            <person name="Weber T."/>
            <person name="Kalinowski J."/>
        </authorList>
    </citation>
    <scope>NUCLEOTIDE SEQUENCE [LARGE SCALE GENOMIC DNA]</scope>
    <source>
        <strain evidence="8">DSM 40733 / Tue 365</strain>
    </source>
</reference>
<evidence type="ECO:0000256" key="3">
    <source>
        <dbReference type="ARBA" id="ARBA00022840"/>
    </source>
</evidence>
<dbReference type="AlphaFoldDB" id="S5VEN2"/>
<evidence type="ECO:0000313" key="8">
    <source>
        <dbReference type="Proteomes" id="UP000015423"/>
    </source>
</evidence>
<dbReference type="Pfam" id="PF18130">
    <property type="entry name" value="ATPgrasp_N"/>
    <property type="match status" value="1"/>
</dbReference>
<dbReference type="GO" id="GO:0016874">
    <property type="term" value="F:ligase activity"/>
    <property type="evidence" value="ECO:0007669"/>
    <property type="project" value="UniProtKB-KW"/>
</dbReference>
<dbReference type="SUPFAM" id="SSF56059">
    <property type="entry name" value="Glutathione synthetase ATP-binding domain-like"/>
    <property type="match status" value="1"/>
</dbReference>
<evidence type="ECO:0000313" key="6">
    <source>
        <dbReference type="EMBL" id="AGS67020.1"/>
    </source>
</evidence>
<dbReference type="EMBL" id="CP006259">
    <property type="protein sequence ID" value="AGS67020.1"/>
    <property type="molecule type" value="Genomic_DNA"/>
</dbReference>
<reference evidence="7 8" key="2">
    <citation type="journal article" date="2013" name="J. Biotechnol.">
        <title>Complete genome sequence of the kirromycin producer Streptomyces collinus Tu 365 consisting of a linear chromosome and two linear plasmids.</title>
        <authorList>
            <person name="Ruckert C."/>
            <person name="Szczepanowski R."/>
            <person name="Albersmeier A."/>
            <person name="Goesmann A."/>
            <person name="Iftime D."/>
            <person name="Musiol E.M."/>
            <person name="Blin K."/>
            <person name="Wohlleben W."/>
            <person name="Puhler A."/>
            <person name="Kalinowski J."/>
            <person name="Weber T."/>
        </authorList>
    </citation>
    <scope>NUCLEOTIDE SEQUENCE [LARGE SCALE GENOMIC DNA]</scope>
    <source>
        <strain evidence="8">DSM 40733 / Tue 365</strain>
        <strain evidence="7">Tu 365</strain>
    </source>
</reference>
<evidence type="ECO:0000259" key="5">
    <source>
        <dbReference type="PROSITE" id="PS50975"/>
    </source>
</evidence>
<keyword evidence="2 4" id="KW-0547">Nucleotide-binding</keyword>
<dbReference type="GO" id="GO:0046872">
    <property type="term" value="F:metal ion binding"/>
    <property type="evidence" value="ECO:0007669"/>
    <property type="project" value="InterPro"/>
</dbReference>
<reference evidence="7" key="3">
    <citation type="submission" date="2015-08" db="EMBL/GenBank/DDBJ databases">
        <authorList>
            <person name="Weber T."/>
            <person name="Iftime D."/>
        </authorList>
    </citation>
    <scope>NUCLEOTIDE SEQUENCE</scope>
    <source>
        <strain evidence="7">Tu 365</strain>
    </source>
</reference>
<sequence>MLEAGVSAGEPLLRAAAALGAETYVVTHPHMYAGYPPELRQLIAGTICPDFTDPTATLRQLTAFCRRTGIDGVVACWEFLTPLAAHLAAGLGLPGHDPARAAACRDKRLMSEAFTAHGIPAPRTVAAREPTTLARLAREAGLTYPLVVKPAENAASIGVSVVSDPAALPDAVRRAGAETHKLPHGIALDTTVLAQEYVEGDEFSVETVVVGGEVHHLAVTEKFTTSGTDRAETGHTVPATLPTAVRESLLDTTSRAVTALGLRDGLAHTEIKVTPHGRPHVIEVGARPPGDGIMRLVAEATGVDQARACVETALGIRPDLTGHHGRAAAVRFLLAPHAGTLGSIEVPPRRGHVRDVTVTAAPGDTLTAPHDNLQRLGHILLRGKTAEEVNEAAARAMARVRVVMTPRPLDASEGASGDPCPD</sequence>
<evidence type="ECO:0000313" key="7">
    <source>
        <dbReference type="EMBL" id="AGS73674.1"/>
    </source>
</evidence>
<dbReference type="Proteomes" id="UP000015423">
    <property type="component" value="Chromosome"/>
</dbReference>
<dbReference type="EMBL" id="CP006259">
    <property type="protein sequence ID" value="AGS73674.1"/>
    <property type="molecule type" value="Genomic_DNA"/>
</dbReference>
<dbReference type="Gene3D" id="3.30.470.20">
    <property type="entry name" value="ATP-grasp fold, B domain"/>
    <property type="match status" value="1"/>
</dbReference>
<keyword evidence="8" id="KW-1185">Reference proteome</keyword>
<dbReference type="Pfam" id="PF13535">
    <property type="entry name" value="ATP-grasp_4"/>
    <property type="match status" value="1"/>
</dbReference>
<dbReference type="InterPro" id="IPR040570">
    <property type="entry name" value="LAL_C2"/>
</dbReference>
<dbReference type="KEGG" id="sci:B446_34380"/>
<dbReference type="Gene3D" id="3.40.50.20">
    <property type="match status" value="1"/>
</dbReference>
<evidence type="ECO:0000256" key="2">
    <source>
        <dbReference type="ARBA" id="ARBA00022741"/>
    </source>
</evidence>
<evidence type="ECO:0000256" key="1">
    <source>
        <dbReference type="ARBA" id="ARBA00022598"/>
    </source>
</evidence>
<dbReference type="HOGENOM" id="CLU_029016_6_2_11"/>
<accession>S5VEN2</accession>
<dbReference type="eggNOG" id="COG0151">
    <property type="taxonomic scope" value="Bacteria"/>
</dbReference>
<protein>
    <recommendedName>
        <fullName evidence="5">ATP-grasp domain-containing protein</fullName>
    </recommendedName>
</protein>
<dbReference type="PATRIC" id="fig|1214242.5.peg.186"/>
<keyword evidence="3 4" id="KW-0067">ATP-binding</keyword>
<keyword evidence="1" id="KW-0436">Ligase</keyword>
<dbReference type="PANTHER" id="PTHR43585:SF2">
    <property type="entry name" value="ATP-GRASP ENZYME FSQD"/>
    <property type="match status" value="1"/>
</dbReference>
<proteinExistence type="predicted"/>
<dbReference type="GO" id="GO:0005524">
    <property type="term" value="F:ATP binding"/>
    <property type="evidence" value="ECO:0007669"/>
    <property type="project" value="UniProtKB-UniRule"/>
</dbReference>
<feature type="domain" description="ATP-grasp" evidence="5">
    <location>
        <begin position="111"/>
        <end position="314"/>
    </location>
</feature>
<dbReference type="InterPro" id="IPR052032">
    <property type="entry name" value="ATP-dep_AA_Ligase"/>
</dbReference>
<name>S5VEN2_STRC3</name>
<dbReference type="PROSITE" id="PS50975">
    <property type="entry name" value="ATP_GRASP"/>
    <property type="match status" value="1"/>
</dbReference>